<sequence length="91" mass="9454">MSGLIHAVQNLLTAILNTILAFFNSLIALFTTVLNTVYALVRETGSFLINNILVIGVVSAAFIGYGAYMQRAQQGKVGGGGAGKPIVAGKN</sequence>
<feature type="transmembrane region" description="Helical" evidence="1">
    <location>
        <begin position="12"/>
        <end position="41"/>
    </location>
</feature>
<accession>A0A3N4ITJ1</accession>
<proteinExistence type="predicted"/>
<evidence type="ECO:0000313" key="3">
    <source>
        <dbReference type="Proteomes" id="UP000275078"/>
    </source>
</evidence>
<dbReference type="EMBL" id="ML119646">
    <property type="protein sequence ID" value="RPA87500.1"/>
    <property type="molecule type" value="Genomic_DNA"/>
</dbReference>
<feature type="transmembrane region" description="Helical" evidence="1">
    <location>
        <begin position="47"/>
        <end position="68"/>
    </location>
</feature>
<evidence type="ECO:0000256" key="1">
    <source>
        <dbReference type="SAM" id="Phobius"/>
    </source>
</evidence>
<dbReference type="AlphaFoldDB" id="A0A3N4ITJ1"/>
<dbReference type="OrthoDB" id="2561686at2759"/>
<keyword evidence="3" id="KW-1185">Reference proteome</keyword>
<protein>
    <submittedName>
        <fullName evidence="2">Uncharacterized protein</fullName>
    </submittedName>
</protein>
<gene>
    <name evidence="2" type="ORF">BJ508DRAFT_357141</name>
</gene>
<keyword evidence="1" id="KW-0812">Transmembrane</keyword>
<name>A0A3N4ITJ1_ASCIM</name>
<keyword evidence="1" id="KW-1133">Transmembrane helix</keyword>
<reference evidence="2 3" key="1">
    <citation type="journal article" date="2018" name="Nat. Ecol. Evol.">
        <title>Pezizomycetes genomes reveal the molecular basis of ectomycorrhizal truffle lifestyle.</title>
        <authorList>
            <person name="Murat C."/>
            <person name="Payen T."/>
            <person name="Noel B."/>
            <person name="Kuo A."/>
            <person name="Morin E."/>
            <person name="Chen J."/>
            <person name="Kohler A."/>
            <person name="Krizsan K."/>
            <person name="Balestrini R."/>
            <person name="Da Silva C."/>
            <person name="Montanini B."/>
            <person name="Hainaut M."/>
            <person name="Levati E."/>
            <person name="Barry K.W."/>
            <person name="Belfiori B."/>
            <person name="Cichocki N."/>
            <person name="Clum A."/>
            <person name="Dockter R.B."/>
            <person name="Fauchery L."/>
            <person name="Guy J."/>
            <person name="Iotti M."/>
            <person name="Le Tacon F."/>
            <person name="Lindquist E.A."/>
            <person name="Lipzen A."/>
            <person name="Malagnac F."/>
            <person name="Mello A."/>
            <person name="Molinier V."/>
            <person name="Miyauchi S."/>
            <person name="Poulain J."/>
            <person name="Riccioni C."/>
            <person name="Rubini A."/>
            <person name="Sitrit Y."/>
            <person name="Splivallo R."/>
            <person name="Traeger S."/>
            <person name="Wang M."/>
            <person name="Zifcakova L."/>
            <person name="Wipf D."/>
            <person name="Zambonelli A."/>
            <person name="Paolocci F."/>
            <person name="Nowrousian M."/>
            <person name="Ottonello S."/>
            <person name="Baldrian P."/>
            <person name="Spatafora J.W."/>
            <person name="Henrissat B."/>
            <person name="Nagy L.G."/>
            <person name="Aury J.M."/>
            <person name="Wincker P."/>
            <person name="Grigoriev I.V."/>
            <person name="Bonfante P."/>
            <person name="Martin F.M."/>
        </authorList>
    </citation>
    <scope>NUCLEOTIDE SEQUENCE [LARGE SCALE GENOMIC DNA]</scope>
    <source>
        <strain evidence="2 3">RN42</strain>
    </source>
</reference>
<organism evidence="2 3">
    <name type="scientific">Ascobolus immersus RN42</name>
    <dbReference type="NCBI Taxonomy" id="1160509"/>
    <lineage>
        <taxon>Eukaryota</taxon>
        <taxon>Fungi</taxon>
        <taxon>Dikarya</taxon>
        <taxon>Ascomycota</taxon>
        <taxon>Pezizomycotina</taxon>
        <taxon>Pezizomycetes</taxon>
        <taxon>Pezizales</taxon>
        <taxon>Ascobolaceae</taxon>
        <taxon>Ascobolus</taxon>
    </lineage>
</organism>
<dbReference type="Proteomes" id="UP000275078">
    <property type="component" value="Unassembled WGS sequence"/>
</dbReference>
<keyword evidence="1" id="KW-0472">Membrane</keyword>
<evidence type="ECO:0000313" key="2">
    <source>
        <dbReference type="EMBL" id="RPA87500.1"/>
    </source>
</evidence>